<reference evidence="2" key="1">
    <citation type="journal article" date="2020" name="mSystems">
        <title>Genome- and Community-Level Interaction Insights into Carbon Utilization and Element Cycling Functions of Hydrothermarchaeota in Hydrothermal Sediment.</title>
        <authorList>
            <person name="Zhou Z."/>
            <person name="Liu Y."/>
            <person name="Xu W."/>
            <person name="Pan J."/>
            <person name="Luo Z.H."/>
            <person name="Li M."/>
        </authorList>
    </citation>
    <scope>NUCLEOTIDE SEQUENCE [LARGE SCALE GENOMIC DNA]</scope>
    <source>
        <strain evidence="2">SpSt-876</strain>
    </source>
</reference>
<feature type="domain" description="PD-(D/E)XK endonuclease-like" evidence="1">
    <location>
        <begin position="3"/>
        <end position="237"/>
    </location>
</feature>
<comment type="caution">
    <text evidence="2">The sequence shown here is derived from an EMBL/GenBank/DDBJ whole genome shotgun (WGS) entry which is preliminary data.</text>
</comment>
<organism evidence="2">
    <name type="scientific">candidate division WOR-3 bacterium</name>
    <dbReference type="NCBI Taxonomy" id="2052148"/>
    <lineage>
        <taxon>Bacteria</taxon>
        <taxon>Bacteria division WOR-3</taxon>
    </lineage>
</organism>
<dbReference type="AlphaFoldDB" id="A0A7C6EA14"/>
<dbReference type="EMBL" id="DTLI01000037">
    <property type="protein sequence ID" value="HHS51555.1"/>
    <property type="molecule type" value="Genomic_DNA"/>
</dbReference>
<dbReference type="Gene3D" id="3.90.320.10">
    <property type="match status" value="1"/>
</dbReference>
<name>A0A7C6EA14_UNCW3</name>
<dbReference type="Pfam" id="PF12705">
    <property type="entry name" value="PDDEXK_1"/>
    <property type="match status" value="1"/>
</dbReference>
<evidence type="ECO:0000313" key="2">
    <source>
        <dbReference type="EMBL" id="HHS51555.1"/>
    </source>
</evidence>
<evidence type="ECO:0000259" key="1">
    <source>
        <dbReference type="Pfam" id="PF12705"/>
    </source>
</evidence>
<proteinExistence type="predicted"/>
<protein>
    <submittedName>
        <fullName evidence="2">PD-(D/E)XK nuclease family protein</fullName>
    </submittedName>
</protein>
<accession>A0A7C6EA14</accession>
<gene>
    <name evidence="2" type="ORF">ENW73_01635</name>
</gene>
<dbReference type="InterPro" id="IPR038726">
    <property type="entry name" value="PDDEXK_AddAB-type"/>
</dbReference>
<dbReference type="InterPro" id="IPR011604">
    <property type="entry name" value="PDDEXK-like_dom_sf"/>
</dbReference>
<sequence>MITLSPYKISMYRQCPLRYKFYYVDRLIKQYRKDWPHLSFGDSIHSALREFYRIPSGERRNWKQLEQLYRQNWNRKGFATLKEEREWGLKGLAMLKAFYEREDHSVMPLLLEETLNACYQAINLCGRIDRVDPLLESGCAIIDYKTGKETDFEEDDKTLAAAIYKYLVEHCRQCKVVKVINYYLDSGKKVVVLSEATDIKRYLDSTLQVAEAITTDAKFLPRITKLCKWCDFLEICPSRAEIIKQVEDLPF</sequence>